<dbReference type="PANTHER" id="PTHR38340">
    <property type="entry name" value="S-LAYER PROTEIN"/>
    <property type="match status" value="1"/>
</dbReference>
<dbReference type="SUPFAM" id="SSF51120">
    <property type="entry name" value="beta-Roll"/>
    <property type="match status" value="3"/>
</dbReference>
<keyword evidence="5" id="KW-0677">Repeat</keyword>
<gene>
    <name evidence="8" type="ORF">SAMN04488044_0108</name>
</gene>
<organism evidence="8 9">
    <name type="scientific">Cognatishimia maritima</name>
    <dbReference type="NCBI Taxonomy" id="870908"/>
    <lineage>
        <taxon>Bacteria</taxon>
        <taxon>Pseudomonadati</taxon>
        <taxon>Pseudomonadota</taxon>
        <taxon>Alphaproteobacteria</taxon>
        <taxon>Rhodobacterales</taxon>
        <taxon>Paracoccaceae</taxon>
        <taxon>Cognatishimia</taxon>
    </lineage>
</organism>
<dbReference type="Proteomes" id="UP000184211">
    <property type="component" value="Unassembled WGS sequence"/>
</dbReference>
<dbReference type="GO" id="GO:0008237">
    <property type="term" value="F:metallopeptidase activity"/>
    <property type="evidence" value="ECO:0007669"/>
    <property type="project" value="InterPro"/>
</dbReference>
<evidence type="ECO:0000313" key="8">
    <source>
        <dbReference type="EMBL" id="SHH86168.1"/>
    </source>
</evidence>
<evidence type="ECO:0000313" key="9">
    <source>
        <dbReference type="Proteomes" id="UP000184211"/>
    </source>
</evidence>
<dbReference type="GO" id="GO:0008270">
    <property type="term" value="F:zinc ion binding"/>
    <property type="evidence" value="ECO:0007669"/>
    <property type="project" value="InterPro"/>
</dbReference>
<dbReference type="InterPro" id="IPR001343">
    <property type="entry name" value="Hemolysn_Ca-bd"/>
</dbReference>
<evidence type="ECO:0000256" key="2">
    <source>
        <dbReference type="ARBA" id="ARBA00004613"/>
    </source>
</evidence>
<dbReference type="GO" id="GO:0005615">
    <property type="term" value="C:extracellular space"/>
    <property type="evidence" value="ECO:0007669"/>
    <property type="project" value="InterPro"/>
</dbReference>
<dbReference type="InterPro" id="IPR006026">
    <property type="entry name" value="Peptidase_Metallo"/>
</dbReference>
<feature type="compositionally biased region" description="Gly residues" evidence="6">
    <location>
        <begin position="829"/>
        <end position="842"/>
    </location>
</feature>
<dbReference type="InterPro" id="IPR011049">
    <property type="entry name" value="Serralysin-like_metalloprot_C"/>
</dbReference>
<dbReference type="Pfam" id="PF08548">
    <property type="entry name" value="Peptidase_M10_C"/>
    <property type="match status" value="1"/>
</dbReference>
<dbReference type="InterPro" id="IPR018511">
    <property type="entry name" value="Hemolysin-typ_Ca-bd_CS"/>
</dbReference>
<dbReference type="SUPFAM" id="SSF55486">
    <property type="entry name" value="Metalloproteases ('zincins'), catalytic domain"/>
    <property type="match status" value="1"/>
</dbReference>
<dbReference type="PROSITE" id="PS00330">
    <property type="entry name" value="HEMOLYSIN_CALCIUM"/>
    <property type="match status" value="3"/>
</dbReference>
<dbReference type="STRING" id="870908.SAMN04488044_0108"/>
<reference evidence="9" key="1">
    <citation type="submission" date="2016-11" db="EMBL/GenBank/DDBJ databases">
        <authorList>
            <person name="Varghese N."/>
            <person name="Submissions S."/>
        </authorList>
    </citation>
    <scope>NUCLEOTIDE SEQUENCE [LARGE SCALE GENOMIC DNA]</scope>
    <source>
        <strain evidence="9">DSM 28223</strain>
    </source>
</reference>
<protein>
    <submittedName>
        <fullName evidence="8">Serralysin</fullName>
    </submittedName>
</protein>
<proteinExistence type="inferred from homology"/>
<sequence length="931" mass="94771">MCILCSSEMKVIEAVNDGQPLPDVLGQASWAGITPQAEISESGDAAASTATSASMSVNDTFDGSISSSGDADWVSITLEAGETYVFSAWGTGGYYNGVSDTVLALYDNSGTYVGGNDDAWSGVNSFSQYSFTATSSGTYYIAVSGYGSDTGDYTLQAATNVFTVEQIATQMTEFGWGVNTTLQHDEKAGDTMTVNISALTADGQKLALWALEAWSNVTGITYTTSTSSGADILFDDEASGAFAGPDSYYPTNGNIVQSSVNVSKTWLDYYGTTIDSYAYLAYMHEIGHAMGLMHTGNYNGSATYGSSNHYLNDSYQMSVMSYFSNSENTYVDASNYRPVTPMIADIYAIQSLYGTPTVHAGNTVWGANSNVGGYLGTLFGYMFDGDAVDSSVYGGGAVGLTIYDSGGTDLIDVSTRSENQLVDLRQGGISNIAGQTGNLVIAIGAVIENLSTGSGNDTLIGNAANNVLDAGAGNDTVDGGAGTDTAVIGAGYASVTVTDLGGGVVQIVSADGTDRFTNIEYFQFSDQTVSLATLLGAGSTGPTPDADSITGSASNDVIDSLAGDDTVNGGAGHDTLSGGSGNDRLFGGVGYDRLFGGNDNDRAEGGAGNDLLRGGGGEDALLGQDGSDVLFGDRGNDTLMGGAESDELYGGYQDDILHGGDGDDFLKGELGADTLNGDAGNDTMFGGYQDDVLNGGTGDDFARGGGDKDTLNGEDGADTLFGDRGNDVLNGGTGADQLYGGYQNDVLNGGGGNDLLNGELGADTLNGGIGADSLFGGYQDDVLDGSWGNDLVRGGGDNDTVSGGDGNDAVHGDLGNDEVNGESGNDVLTGGGGNDTLTGGSGNDTMAGGAGSDTFVFADDHGVDRILGFDAGSSQERIDFIEISAITGLSDLLSNHAVQSGSDVVIDTGSGNSITLAGISLSDLDATDFIF</sequence>
<dbReference type="CDD" id="cd04277">
    <property type="entry name" value="ZnMc_serralysin_like"/>
    <property type="match status" value="1"/>
</dbReference>
<evidence type="ECO:0000256" key="1">
    <source>
        <dbReference type="ARBA" id="ARBA00001913"/>
    </source>
</evidence>
<feature type="domain" description="Peptidase metallopeptidase" evidence="7">
    <location>
        <begin position="180"/>
        <end position="325"/>
    </location>
</feature>
<dbReference type="InterPro" id="IPR034033">
    <property type="entry name" value="Serralysin-like"/>
</dbReference>
<dbReference type="InterPro" id="IPR013858">
    <property type="entry name" value="Peptidase_M10B_C"/>
</dbReference>
<dbReference type="GO" id="GO:0005509">
    <property type="term" value="F:calcium ion binding"/>
    <property type="evidence" value="ECO:0007669"/>
    <property type="project" value="InterPro"/>
</dbReference>
<dbReference type="Pfam" id="PF00353">
    <property type="entry name" value="HemolysinCabind"/>
    <property type="match status" value="8"/>
</dbReference>
<evidence type="ECO:0000259" key="7">
    <source>
        <dbReference type="SMART" id="SM00235"/>
    </source>
</evidence>
<evidence type="ECO:0000256" key="6">
    <source>
        <dbReference type="SAM" id="MobiDB-lite"/>
    </source>
</evidence>
<comment type="similarity">
    <text evidence="3">Belongs to the peptidase M10B family.</text>
</comment>
<dbReference type="PRINTS" id="PR00313">
    <property type="entry name" value="CABNDNGRPT"/>
</dbReference>
<dbReference type="Gene3D" id="2.150.10.10">
    <property type="entry name" value="Serralysin-like metalloprotease, C-terminal"/>
    <property type="match status" value="6"/>
</dbReference>
<name>A0A1M5WFJ2_9RHOB</name>
<dbReference type="Gene3D" id="2.60.120.380">
    <property type="match status" value="1"/>
</dbReference>
<dbReference type="SUPFAM" id="SSF89260">
    <property type="entry name" value="Collagen-binding domain"/>
    <property type="match status" value="1"/>
</dbReference>
<dbReference type="InterPro" id="IPR050557">
    <property type="entry name" value="RTX_toxin/Mannuronan_C5-epim"/>
</dbReference>
<dbReference type="AlphaFoldDB" id="A0A1M5WFJ2"/>
<dbReference type="SMART" id="SM00235">
    <property type="entry name" value="ZnMc"/>
    <property type="match status" value="1"/>
</dbReference>
<dbReference type="GO" id="GO:0006508">
    <property type="term" value="P:proteolysis"/>
    <property type="evidence" value="ECO:0007669"/>
    <property type="project" value="InterPro"/>
</dbReference>
<evidence type="ECO:0000256" key="4">
    <source>
        <dbReference type="ARBA" id="ARBA00022525"/>
    </source>
</evidence>
<dbReference type="EMBL" id="FQWM01000011">
    <property type="protein sequence ID" value="SHH86168.1"/>
    <property type="molecule type" value="Genomic_DNA"/>
</dbReference>
<keyword evidence="9" id="KW-1185">Reference proteome</keyword>
<dbReference type="InterPro" id="IPR024079">
    <property type="entry name" value="MetalloPept_cat_dom_sf"/>
</dbReference>
<comment type="cofactor">
    <cofactor evidence="1">
        <name>Ca(2+)</name>
        <dbReference type="ChEBI" id="CHEBI:29108"/>
    </cofactor>
</comment>
<dbReference type="Gene3D" id="3.40.390.10">
    <property type="entry name" value="Collagenase (Catalytic Domain)"/>
    <property type="match status" value="1"/>
</dbReference>
<comment type="subcellular location">
    <subcellularLocation>
        <location evidence="2">Secreted</location>
    </subcellularLocation>
</comment>
<feature type="region of interest" description="Disordered" evidence="6">
    <location>
        <begin position="793"/>
        <end position="845"/>
    </location>
</feature>
<evidence type="ECO:0000256" key="3">
    <source>
        <dbReference type="ARBA" id="ARBA00009490"/>
    </source>
</evidence>
<dbReference type="PANTHER" id="PTHR38340:SF1">
    <property type="entry name" value="S-LAYER PROTEIN"/>
    <property type="match status" value="1"/>
</dbReference>
<keyword evidence="4" id="KW-0964">Secreted</keyword>
<evidence type="ECO:0000256" key="5">
    <source>
        <dbReference type="ARBA" id="ARBA00022737"/>
    </source>
</evidence>
<accession>A0A1M5WFJ2</accession>